<dbReference type="Proteomes" id="UP000827092">
    <property type="component" value="Unassembled WGS sequence"/>
</dbReference>
<sequence length="204" mass="22782">MTEPTPVVAAIKIPQYNHSDPALWFQMCEATFELGTPKPVTESKTKHNYCVAHLPPETASLVRDILLSPATDDPYKTLKEALIDRSGESGHQEIRRLLQGEHIGDRRPTELLRVMKRRAAAHQVPDKLMLELFLQHLPSHVQMVLAAVTPLTLDKAAEIADRVMEVSPIAVSACSTATSQISMEEMLLEEFTKINAKFDEFSRG</sequence>
<evidence type="ECO:0000259" key="1">
    <source>
        <dbReference type="Pfam" id="PF23055"/>
    </source>
</evidence>
<protein>
    <recommendedName>
        <fullName evidence="1">DUF7041 domain-containing protein</fullName>
    </recommendedName>
</protein>
<dbReference type="PANTHER" id="PTHR33327">
    <property type="entry name" value="ENDONUCLEASE"/>
    <property type="match status" value="1"/>
</dbReference>
<gene>
    <name evidence="2" type="ORF">JTE90_023455</name>
</gene>
<feature type="domain" description="DUF7041" evidence="1">
    <location>
        <begin position="13"/>
        <end position="99"/>
    </location>
</feature>
<keyword evidence="3" id="KW-1185">Reference proteome</keyword>
<evidence type="ECO:0000313" key="2">
    <source>
        <dbReference type="EMBL" id="KAG8174334.1"/>
    </source>
</evidence>
<dbReference type="InterPro" id="IPR055469">
    <property type="entry name" value="DUF7041"/>
</dbReference>
<dbReference type="PANTHER" id="PTHR33327:SF3">
    <property type="entry name" value="RNA-DIRECTED DNA POLYMERASE"/>
    <property type="match status" value="1"/>
</dbReference>
<evidence type="ECO:0000313" key="3">
    <source>
        <dbReference type="Proteomes" id="UP000827092"/>
    </source>
</evidence>
<accession>A0AAV6TR43</accession>
<name>A0AAV6TR43_9ARAC</name>
<organism evidence="2 3">
    <name type="scientific">Oedothorax gibbosus</name>
    <dbReference type="NCBI Taxonomy" id="931172"/>
    <lineage>
        <taxon>Eukaryota</taxon>
        <taxon>Metazoa</taxon>
        <taxon>Ecdysozoa</taxon>
        <taxon>Arthropoda</taxon>
        <taxon>Chelicerata</taxon>
        <taxon>Arachnida</taxon>
        <taxon>Araneae</taxon>
        <taxon>Araneomorphae</taxon>
        <taxon>Entelegynae</taxon>
        <taxon>Araneoidea</taxon>
        <taxon>Linyphiidae</taxon>
        <taxon>Erigoninae</taxon>
        <taxon>Oedothorax</taxon>
    </lineage>
</organism>
<proteinExistence type="predicted"/>
<comment type="caution">
    <text evidence="2">The sequence shown here is derived from an EMBL/GenBank/DDBJ whole genome shotgun (WGS) entry which is preliminary data.</text>
</comment>
<dbReference type="Pfam" id="PF23055">
    <property type="entry name" value="DUF7041"/>
    <property type="match status" value="1"/>
</dbReference>
<reference evidence="2 3" key="1">
    <citation type="journal article" date="2022" name="Nat. Ecol. Evol.">
        <title>A masculinizing supergene underlies an exaggerated male reproductive morph in a spider.</title>
        <authorList>
            <person name="Hendrickx F."/>
            <person name="De Corte Z."/>
            <person name="Sonet G."/>
            <person name="Van Belleghem S.M."/>
            <person name="Kostlbacher S."/>
            <person name="Vangestel C."/>
        </authorList>
    </citation>
    <scope>NUCLEOTIDE SEQUENCE [LARGE SCALE GENOMIC DNA]</scope>
    <source>
        <strain evidence="2">W744_W776</strain>
    </source>
</reference>
<dbReference type="AlphaFoldDB" id="A0AAV6TR43"/>
<dbReference type="EMBL" id="JAFNEN010001251">
    <property type="protein sequence ID" value="KAG8174334.1"/>
    <property type="molecule type" value="Genomic_DNA"/>
</dbReference>